<dbReference type="SMART" id="SM00249">
    <property type="entry name" value="PHD"/>
    <property type="match status" value="1"/>
</dbReference>
<feature type="region of interest" description="Disordered" evidence="5">
    <location>
        <begin position="371"/>
        <end position="499"/>
    </location>
</feature>
<keyword evidence="2 4" id="KW-0863">Zinc-finger</keyword>
<dbReference type="GO" id="GO:0031213">
    <property type="term" value="C:RSF complex"/>
    <property type="evidence" value="ECO:0007669"/>
    <property type="project" value="InterPro"/>
</dbReference>
<dbReference type="InterPro" id="IPR011011">
    <property type="entry name" value="Znf_FYVE_PHD"/>
</dbReference>
<dbReference type="InterPro" id="IPR028938">
    <property type="entry name" value="Rsf1-like"/>
</dbReference>
<feature type="compositionally biased region" description="Basic residues" evidence="5">
    <location>
        <begin position="662"/>
        <end position="671"/>
    </location>
</feature>
<organism evidence="7 8">
    <name type="scientific">Cerrena zonata</name>
    <dbReference type="NCBI Taxonomy" id="2478898"/>
    <lineage>
        <taxon>Eukaryota</taxon>
        <taxon>Fungi</taxon>
        <taxon>Dikarya</taxon>
        <taxon>Basidiomycota</taxon>
        <taxon>Agaricomycotina</taxon>
        <taxon>Agaricomycetes</taxon>
        <taxon>Polyporales</taxon>
        <taxon>Cerrenaceae</taxon>
        <taxon>Cerrena</taxon>
    </lineage>
</organism>
<feature type="compositionally biased region" description="Acidic residues" evidence="5">
    <location>
        <begin position="404"/>
        <end position="429"/>
    </location>
</feature>
<keyword evidence="3" id="KW-0862">Zinc</keyword>
<feature type="compositionally biased region" description="Basic residues" evidence="5">
    <location>
        <begin position="452"/>
        <end position="472"/>
    </location>
</feature>
<accession>A0AAW0G8H7</accession>
<evidence type="ECO:0000256" key="2">
    <source>
        <dbReference type="ARBA" id="ARBA00022771"/>
    </source>
</evidence>
<feature type="region of interest" description="Disordered" evidence="5">
    <location>
        <begin position="112"/>
        <end position="155"/>
    </location>
</feature>
<feature type="domain" description="PHD-type" evidence="6">
    <location>
        <begin position="679"/>
        <end position="740"/>
    </location>
</feature>
<dbReference type="InterPro" id="IPR013083">
    <property type="entry name" value="Znf_RING/FYVE/PHD"/>
</dbReference>
<feature type="compositionally biased region" description="Acidic residues" evidence="5">
    <location>
        <begin position="483"/>
        <end position="494"/>
    </location>
</feature>
<feature type="region of interest" description="Disordered" evidence="5">
    <location>
        <begin position="749"/>
        <end position="816"/>
    </location>
</feature>
<feature type="compositionally biased region" description="Basic and acidic residues" evidence="5">
    <location>
        <begin position="300"/>
        <end position="309"/>
    </location>
</feature>
<feature type="compositionally biased region" description="Low complexity" evidence="5">
    <location>
        <begin position="430"/>
        <end position="439"/>
    </location>
</feature>
<feature type="compositionally biased region" description="Basic and acidic residues" evidence="5">
    <location>
        <begin position="371"/>
        <end position="394"/>
    </location>
</feature>
<dbReference type="PANTHER" id="PTHR14296:SF3">
    <property type="entry name" value="DIKAR, ISOFORM F"/>
    <property type="match status" value="1"/>
</dbReference>
<proteinExistence type="predicted"/>
<dbReference type="SUPFAM" id="SSF57903">
    <property type="entry name" value="FYVE/PHD zinc finger"/>
    <property type="match status" value="1"/>
</dbReference>
<name>A0AAW0G8H7_9APHY</name>
<feature type="compositionally biased region" description="Basic and acidic residues" evidence="5">
    <location>
        <begin position="473"/>
        <end position="482"/>
    </location>
</feature>
<dbReference type="AlphaFoldDB" id="A0AAW0G8H7"/>
<dbReference type="PROSITE" id="PS01359">
    <property type="entry name" value="ZF_PHD_1"/>
    <property type="match status" value="1"/>
</dbReference>
<feature type="compositionally biased region" description="Polar residues" evidence="5">
    <location>
        <begin position="321"/>
        <end position="342"/>
    </location>
</feature>
<dbReference type="InterPro" id="IPR019787">
    <property type="entry name" value="Znf_PHD-finger"/>
</dbReference>
<evidence type="ECO:0000256" key="3">
    <source>
        <dbReference type="ARBA" id="ARBA00022833"/>
    </source>
</evidence>
<feature type="compositionally biased region" description="Basic and acidic residues" evidence="5">
    <location>
        <begin position="572"/>
        <end position="651"/>
    </location>
</feature>
<dbReference type="InterPro" id="IPR019786">
    <property type="entry name" value="Zinc_finger_PHD-type_CS"/>
</dbReference>
<dbReference type="Pfam" id="PF00628">
    <property type="entry name" value="PHD"/>
    <property type="match status" value="1"/>
</dbReference>
<evidence type="ECO:0000256" key="5">
    <source>
        <dbReference type="SAM" id="MobiDB-lite"/>
    </source>
</evidence>
<feature type="compositionally biased region" description="Acidic residues" evidence="5">
    <location>
        <begin position="146"/>
        <end position="155"/>
    </location>
</feature>
<feature type="region of interest" description="Disordered" evidence="5">
    <location>
        <begin position="914"/>
        <end position="946"/>
    </location>
</feature>
<evidence type="ECO:0000313" key="7">
    <source>
        <dbReference type="EMBL" id="KAK7686142.1"/>
    </source>
</evidence>
<dbReference type="Gene3D" id="3.30.40.10">
    <property type="entry name" value="Zinc/RING finger domain, C3HC4 (zinc finger)"/>
    <property type="match status" value="1"/>
</dbReference>
<sequence length="975" mass="109957">MPRRPARSASALVDASMAVLLPDDGPESSYSANLRILRSNWKWAAFCQFFYTFSTLFAMPELKISDIEDDLARGSSLYIPRVMHRLLYTLTQDRKISIDNWQASLRKQFLRRDPDANPLGPDPNLRTSTRASSALPDPSNPNDASNEPETEDIPLPEDIDWFDLPLLTRLDSLHTLTEWQFQNPLRFRSVMKDDDETAQWRIEPIGYDSKTNAYWLIGADRLWIQRAPPKAPRPPKRKRPAPKQKQKPIVQESSDEDELSPPPTKRTRTRTTASKPAPNPSTSNPRARKAKMQANQRLDAQYKELEAFQREAASQRGRGTPTKTDVADNSNPSSTRASTRRTLGTRVSRRLRGAEDDEEWQAIPDEWLKDKELEEGAKGKRGMNGKERTKEPGKARAMRLMVEEAVDEMDQDEVQDDKQEDGDAMDDAMSELTELSELTPEPDEEMEEVKPKPKGKGKGKAPAKGKTKGKTKPKVDILPKEEPVEEEPEPEQEPEPPIPADFVEWEAIAITLEEWEHVADPFEKATHYLEKALYKMLSKVLIPAVTADLREIERQRKLEEAVTHRKRSSRIATKESEKEQAKMLAKQRAEEAEKMGRQRRAEARMKKEEAEREKREQAREQRRLEREERERRREEVVEQEVHSRSETKTPDVDSPMPAARAAKPKASHASKKKESTDWILDCEICKRHGKNLDGDQDLVSCGTCSRWQHIVCHDNADVRAGRLRRNWDSQQFTCSRCRIEQANRRATAYTYHNPSGPGQWQDGSVHLHPTPSASSWGAPNASSSPHHATLPTSDLRGSYPPSNHLTNHTSHSGISYQTIPLSQSPYAGLSRTQSGSSGYPTSYPSANHIPYGAPTNGIYSGRGYTGGSQYPVSDHRTHSPMQETWSNHSLPYQGSSHPQNSLWGRHEMNAAAYAPSSRSTVAQYPHHSQPAPYVSHHPHPTHSQPVPVAVNGHGQAVAPPPMVSTSSHVSYPGPV</sequence>
<dbReference type="CDD" id="cd15489">
    <property type="entry name" value="PHD_SF"/>
    <property type="match status" value="1"/>
</dbReference>
<feature type="region of interest" description="Disordered" evidence="5">
    <location>
        <begin position="558"/>
        <end position="672"/>
    </location>
</feature>
<protein>
    <recommendedName>
        <fullName evidence="6">PHD-type domain-containing protein</fullName>
    </recommendedName>
</protein>
<reference evidence="7 8" key="1">
    <citation type="submission" date="2022-09" db="EMBL/GenBank/DDBJ databases">
        <authorList>
            <person name="Palmer J.M."/>
        </authorList>
    </citation>
    <scope>NUCLEOTIDE SEQUENCE [LARGE SCALE GENOMIC DNA]</scope>
    <source>
        <strain evidence="7 8">DSM 7382</strain>
    </source>
</reference>
<dbReference type="PROSITE" id="PS50016">
    <property type="entry name" value="ZF_PHD_2"/>
    <property type="match status" value="1"/>
</dbReference>
<dbReference type="PANTHER" id="PTHR14296">
    <property type="entry name" value="REMODELING AND SPACING FACTOR 1"/>
    <property type="match status" value="1"/>
</dbReference>
<gene>
    <name evidence="7" type="ORF">QCA50_010954</name>
</gene>
<evidence type="ECO:0000259" key="6">
    <source>
        <dbReference type="PROSITE" id="PS50016"/>
    </source>
</evidence>
<dbReference type="GO" id="GO:0008270">
    <property type="term" value="F:zinc ion binding"/>
    <property type="evidence" value="ECO:0007669"/>
    <property type="project" value="UniProtKB-KW"/>
</dbReference>
<keyword evidence="8" id="KW-1185">Reference proteome</keyword>
<dbReference type="EMBL" id="JASBNA010000018">
    <property type="protein sequence ID" value="KAK7686142.1"/>
    <property type="molecule type" value="Genomic_DNA"/>
</dbReference>
<dbReference type="Proteomes" id="UP001385951">
    <property type="component" value="Unassembled WGS sequence"/>
</dbReference>
<evidence type="ECO:0000313" key="8">
    <source>
        <dbReference type="Proteomes" id="UP001385951"/>
    </source>
</evidence>
<dbReference type="InterPro" id="IPR001965">
    <property type="entry name" value="Znf_PHD"/>
</dbReference>
<feature type="compositionally biased region" description="Polar residues" evidence="5">
    <location>
        <begin position="750"/>
        <end position="762"/>
    </location>
</feature>
<keyword evidence="1" id="KW-0479">Metal-binding</keyword>
<dbReference type="GO" id="GO:0006355">
    <property type="term" value="P:regulation of DNA-templated transcription"/>
    <property type="evidence" value="ECO:0007669"/>
    <property type="project" value="InterPro"/>
</dbReference>
<comment type="caution">
    <text evidence="7">The sequence shown here is derived from an EMBL/GenBank/DDBJ whole genome shotgun (WGS) entry which is preliminary data.</text>
</comment>
<feature type="compositionally biased region" description="Polar residues" evidence="5">
    <location>
        <begin position="800"/>
        <end position="816"/>
    </location>
</feature>
<evidence type="ECO:0000256" key="4">
    <source>
        <dbReference type="PROSITE-ProRule" id="PRU00146"/>
    </source>
</evidence>
<feature type="compositionally biased region" description="Basic residues" evidence="5">
    <location>
        <begin position="233"/>
        <end position="246"/>
    </location>
</feature>
<evidence type="ECO:0000256" key="1">
    <source>
        <dbReference type="ARBA" id="ARBA00022723"/>
    </source>
</evidence>
<feature type="region of interest" description="Disordered" evidence="5">
    <location>
        <begin position="226"/>
        <end position="357"/>
    </location>
</feature>
<feature type="compositionally biased region" description="Polar residues" evidence="5">
    <location>
        <begin position="771"/>
        <end position="792"/>
    </location>
</feature>